<comment type="caution">
    <text evidence="1">The sequence shown here is derived from an EMBL/GenBank/DDBJ whole genome shotgun (WGS) entry which is preliminary data.</text>
</comment>
<keyword evidence="2" id="KW-1185">Reference proteome</keyword>
<dbReference type="Proteomes" id="UP001608902">
    <property type="component" value="Unassembled WGS sequence"/>
</dbReference>
<name>A0ABD6ELS1_9BILA</name>
<dbReference type="AlphaFoldDB" id="A0ABD6ELS1"/>
<proteinExistence type="predicted"/>
<sequence>MLRWSLFKSPQSNNIFVLFYCILLWNLSTITYALRCKCTTSKGATRCDGDFCDVHALNGKRGACGMVRFERETHFACVRINASSNDTYCHVVKGATACWCRDRDFCNVDIELDLEKQQRQSSVDEEMDEDDDVDGENWADDQVFMGGVQVAEDVAGDPFVIEATQIDGMAAVEYQPAERVDEVKKIRVSPEAKTTPPLLPIIQYIDNFGDDDDGYDSEDWNSVKNCSLVTMKFPSCNDKILSPCRRN</sequence>
<organism evidence="1 2">
    <name type="scientific">Gnathostoma spinigerum</name>
    <dbReference type="NCBI Taxonomy" id="75299"/>
    <lineage>
        <taxon>Eukaryota</taxon>
        <taxon>Metazoa</taxon>
        <taxon>Ecdysozoa</taxon>
        <taxon>Nematoda</taxon>
        <taxon>Chromadorea</taxon>
        <taxon>Rhabditida</taxon>
        <taxon>Spirurina</taxon>
        <taxon>Gnathostomatomorpha</taxon>
        <taxon>Gnathostomatoidea</taxon>
        <taxon>Gnathostomatidae</taxon>
        <taxon>Gnathostoma</taxon>
    </lineage>
</organism>
<evidence type="ECO:0000313" key="1">
    <source>
        <dbReference type="EMBL" id="MFH4980918.1"/>
    </source>
</evidence>
<gene>
    <name evidence="1" type="ORF">AB6A40_007627</name>
</gene>
<protein>
    <submittedName>
        <fullName evidence="1">Uncharacterized protein</fullName>
    </submittedName>
</protein>
<reference evidence="1 2" key="1">
    <citation type="submission" date="2024-08" db="EMBL/GenBank/DDBJ databases">
        <title>Gnathostoma spinigerum genome.</title>
        <authorList>
            <person name="Gonzalez-Bertolin B."/>
            <person name="Monzon S."/>
            <person name="Zaballos A."/>
            <person name="Jimenez P."/>
            <person name="Dekumyoy P."/>
            <person name="Varona S."/>
            <person name="Cuesta I."/>
            <person name="Sumanam S."/>
            <person name="Adisakwattana P."/>
            <person name="Gasser R.B."/>
            <person name="Hernandez-Gonzalez A."/>
            <person name="Young N.D."/>
            <person name="Perteguer M.J."/>
        </authorList>
    </citation>
    <scope>NUCLEOTIDE SEQUENCE [LARGE SCALE GENOMIC DNA]</scope>
    <source>
        <strain evidence="1">AL3</strain>
        <tissue evidence="1">Liver</tissue>
    </source>
</reference>
<accession>A0ABD6ELS1</accession>
<evidence type="ECO:0000313" key="2">
    <source>
        <dbReference type="Proteomes" id="UP001608902"/>
    </source>
</evidence>
<dbReference type="EMBL" id="JBGFUD010006303">
    <property type="protein sequence ID" value="MFH4980918.1"/>
    <property type="molecule type" value="Genomic_DNA"/>
</dbReference>